<organism evidence="2 3">
    <name type="scientific">Shewanella sairae</name>
    <dbReference type="NCBI Taxonomy" id="190310"/>
    <lineage>
        <taxon>Bacteria</taxon>
        <taxon>Pseudomonadati</taxon>
        <taxon>Pseudomonadota</taxon>
        <taxon>Gammaproteobacteria</taxon>
        <taxon>Alteromonadales</taxon>
        <taxon>Shewanellaceae</taxon>
        <taxon>Shewanella</taxon>
    </lineage>
</organism>
<sequence length="176" mass="20612">MTLDALYKVFGIIAGIGTLLTAVIASAALHTWMHQFSHAERFKAFKKLEGIGFDCIGAIEKYWGVYKDEHFPATTPCHYNDHNLARRESLDIFWESKERYRIDVDFVQSLLLAEEIKDFEYTYSNFDTKVHEIISDITNAYELKGDERHNALCRVERNILNLKLDFKKNLRKFRGR</sequence>
<dbReference type="Proteomes" id="UP000887104">
    <property type="component" value="Unassembled WGS sequence"/>
</dbReference>
<gene>
    <name evidence="2" type="ORF">TUM4438_25030</name>
</gene>
<protein>
    <recommendedName>
        <fullName evidence="4">DUF4760 domain-containing protein</fullName>
    </recommendedName>
</protein>
<keyword evidence="3" id="KW-1185">Reference proteome</keyword>
<evidence type="ECO:0000313" key="2">
    <source>
        <dbReference type="EMBL" id="GIU47088.1"/>
    </source>
</evidence>
<keyword evidence="1" id="KW-1133">Transmembrane helix</keyword>
<proteinExistence type="predicted"/>
<evidence type="ECO:0000313" key="3">
    <source>
        <dbReference type="Proteomes" id="UP000887104"/>
    </source>
</evidence>
<reference evidence="2" key="1">
    <citation type="submission" date="2021-05" db="EMBL/GenBank/DDBJ databases">
        <title>Molecular characterization for Shewanella algae harboring chromosomal blaOXA-55-like strains isolated from clinical and environment sample.</title>
        <authorList>
            <person name="Ohama Y."/>
            <person name="Aoki K."/>
            <person name="Harada S."/>
            <person name="Moriya K."/>
            <person name="Ishii Y."/>
            <person name="Tateda K."/>
        </authorList>
    </citation>
    <scope>NUCLEOTIDE SEQUENCE</scope>
    <source>
        <strain evidence="2">JCM 11563</strain>
    </source>
</reference>
<feature type="transmembrane region" description="Helical" evidence="1">
    <location>
        <begin position="6"/>
        <end position="33"/>
    </location>
</feature>
<dbReference type="EMBL" id="BPEY01000043">
    <property type="protein sequence ID" value="GIU47088.1"/>
    <property type="molecule type" value="Genomic_DNA"/>
</dbReference>
<evidence type="ECO:0008006" key="4">
    <source>
        <dbReference type="Google" id="ProtNLM"/>
    </source>
</evidence>
<name>A0ABQ4PHQ5_9GAMM</name>
<accession>A0ABQ4PHQ5</accession>
<keyword evidence="1" id="KW-0812">Transmembrane</keyword>
<keyword evidence="1" id="KW-0472">Membrane</keyword>
<evidence type="ECO:0000256" key="1">
    <source>
        <dbReference type="SAM" id="Phobius"/>
    </source>
</evidence>
<comment type="caution">
    <text evidence="2">The sequence shown here is derived from an EMBL/GenBank/DDBJ whole genome shotgun (WGS) entry which is preliminary data.</text>
</comment>